<keyword evidence="1" id="KW-0812">Transmembrane</keyword>
<gene>
    <name evidence="2" type="ORF">DZC73_10235</name>
</gene>
<feature type="transmembrane region" description="Helical" evidence="1">
    <location>
        <begin position="90"/>
        <end position="116"/>
    </location>
</feature>
<keyword evidence="3" id="KW-1185">Reference proteome</keyword>
<protein>
    <submittedName>
        <fullName evidence="2">Uncharacterized protein</fullName>
    </submittedName>
</protein>
<organism evidence="2 3">
    <name type="scientific">Piscinibacter terrae</name>
    <dbReference type="NCBI Taxonomy" id="2496871"/>
    <lineage>
        <taxon>Bacteria</taxon>
        <taxon>Pseudomonadati</taxon>
        <taxon>Pseudomonadota</taxon>
        <taxon>Betaproteobacteria</taxon>
        <taxon>Burkholderiales</taxon>
        <taxon>Sphaerotilaceae</taxon>
        <taxon>Piscinibacter</taxon>
    </lineage>
</organism>
<dbReference type="EMBL" id="QUSW01000002">
    <property type="protein sequence ID" value="RQP25209.1"/>
    <property type="molecule type" value="Genomic_DNA"/>
</dbReference>
<sequence>MTKGWQIKVEGMNTSSVRAQGLKTLCMGAAMSAGFGAFAYLLKIHNQSILGIGWAVPGGIALSGLVQLVSGVPFSELSTKWDQLQGWQRGVLGTLIFLVSCVVIFGVFGLVAITFFS</sequence>
<evidence type="ECO:0000313" key="2">
    <source>
        <dbReference type="EMBL" id="RQP25209.1"/>
    </source>
</evidence>
<dbReference type="OrthoDB" id="9700546at2"/>
<comment type="caution">
    <text evidence="2">The sequence shown here is derived from an EMBL/GenBank/DDBJ whole genome shotgun (WGS) entry which is preliminary data.</text>
</comment>
<evidence type="ECO:0000313" key="3">
    <source>
        <dbReference type="Proteomes" id="UP000267464"/>
    </source>
</evidence>
<reference evidence="2 3" key="1">
    <citation type="submission" date="2018-08" db="EMBL/GenBank/DDBJ databases">
        <authorList>
            <person name="Khan S.A."/>
            <person name="Jeon C.O."/>
            <person name="Chun B.H."/>
            <person name="Jeong S.E."/>
        </authorList>
    </citation>
    <scope>NUCLEOTIDE SEQUENCE [LARGE SCALE GENOMIC DNA]</scope>
    <source>
        <strain evidence="2 3">S-16</strain>
    </source>
</reference>
<dbReference type="Proteomes" id="UP000267464">
    <property type="component" value="Unassembled WGS sequence"/>
</dbReference>
<feature type="transmembrane region" description="Helical" evidence="1">
    <location>
        <begin position="20"/>
        <end position="42"/>
    </location>
</feature>
<dbReference type="RefSeq" id="WP_124540118.1">
    <property type="nucleotide sequence ID" value="NZ_QUSW01000002.1"/>
</dbReference>
<keyword evidence="1" id="KW-1133">Transmembrane helix</keyword>
<accession>A0A3N7JWI1</accession>
<keyword evidence="1" id="KW-0472">Membrane</keyword>
<proteinExistence type="predicted"/>
<reference evidence="2 3" key="2">
    <citation type="submission" date="2018-12" db="EMBL/GenBank/DDBJ databases">
        <title>Rhizobacter gummiphilus sp. nov., a rubber-degrading bacterium isolated from the soil of a botanical garden in Japan.</title>
        <authorList>
            <person name="Shunsuke S.S."/>
        </authorList>
    </citation>
    <scope>NUCLEOTIDE SEQUENCE [LARGE SCALE GENOMIC DNA]</scope>
    <source>
        <strain evidence="2 3">S-16</strain>
    </source>
</reference>
<name>A0A3N7JWI1_9BURK</name>
<dbReference type="AlphaFoldDB" id="A0A3N7JWI1"/>
<evidence type="ECO:0000256" key="1">
    <source>
        <dbReference type="SAM" id="Phobius"/>
    </source>
</evidence>
<feature type="transmembrane region" description="Helical" evidence="1">
    <location>
        <begin position="49"/>
        <end position="70"/>
    </location>
</feature>